<keyword evidence="2" id="KW-0732">Signal</keyword>
<evidence type="ECO:0000256" key="2">
    <source>
        <dbReference type="SAM" id="SignalP"/>
    </source>
</evidence>
<dbReference type="InterPro" id="IPR000118">
    <property type="entry name" value="Granulin"/>
</dbReference>
<dbReference type="InterPro" id="IPR037277">
    <property type="entry name" value="Granulin_sf"/>
</dbReference>
<protein>
    <submittedName>
        <fullName evidence="4">GRN</fullName>
    </submittedName>
</protein>
<evidence type="ECO:0000313" key="6">
    <source>
        <dbReference type="Proteomes" id="UP000675881"/>
    </source>
</evidence>
<keyword evidence="6" id="KW-1185">Reference proteome</keyword>
<evidence type="ECO:0000313" key="5">
    <source>
        <dbReference type="EMBL" id="CDW18102.1"/>
    </source>
</evidence>
<evidence type="ECO:0000313" key="4">
    <source>
        <dbReference type="EMBL" id="CAF2942996.1"/>
    </source>
</evidence>
<name>A0A0K2SXK4_LEPSM</name>
<gene>
    <name evidence="5" type="primary">grn</name>
    <name evidence="4" type="ORF">LSAA_10830</name>
</gene>
<dbReference type="AlphaFoldDB" id="A0A0K2SXK4"/>
<keyword evidence="1" id="KW-1015">Disulfide bond</keyword>
<feature type="domain" description="Granulins" evidence="3">
    <location>
        <begin position="48"/>
        <end position="102"/>
    </location>
</feature>
<dbReference type="EMBL" id="HACA01000741">
    <property type="protein sequence ID" value="CDW18102.1"/>
    <property type="molecule type" value="Transcribed_RNA"/>
</dbReference>
<organism evidence="5">
    <name type="scientific">Lepeophtheirus salmonis</name>
    <name type="common">Salmon louse</name>
    <name type="synonym">Caligus salmonis</name>
    <dbReference type="NCBI Taxonomy" id="72036"/>
    <lineage>
        <taxon>Eukaryota</taxon>
        <taxon>Metazoa</taxon>
        <taxon>Ecdysozoa</taxon>
        <taxon>Arthropoda</taxon>
        <taxon>Crustacea</taxon>
        <taxon>Multicrustacea</taxon>
        <taxon>Hexanauplia</taxon>
        <taxon>Copepoda</taxon>
        <taxon>Siphonostomatoida</taxon>
        <taxon>Caligidae</taxon>
        <taxon>Lepeophtheirus</taxon>
    </lineage>
</organism>
<proteinExistence type="predicted"/>
<dbReference type="EMBL" id="HG994584">
    <property type="protein sequence ID" value="CAF2942996.1"/>
    <property type="molecule type" value="Genomic_DNA"/>
</dbReference>
<dbReference type="SMART" id="SM00277">
    <property type="entry name" value="GRAN"/>
    <property type="match status" value="1"/>
</dbReference>
<accession>A0A0K2SXK4</accession>
<evidence type="ECO:0000256" key="1">
    <source>
        <dbReference type="ARBA" id="ARBA00023157"/>
    </source>
</evidence>
<feature type="signal peptide" evidence="2">
    <location>
        <begin position="1"/>
        <end position="29"/>
    </location>
</feature>
<feature type="chain" id="PRO_5033227014" evidence="2">
    <location>
        <begin position="30"/>
        <end position="109"/>
    </location>
</feature>
<sequence>MTITNWEELYLYFLLLLSGSHLAVESCDANKNIPYIEFIHPFSGLVECPNGSLCSDNTICCPITSSSEEKYKCCPHQNGVCCSDGTCCAPFFLCSAQGDHACVFDDSIM</sequence>
<dbReference type="Proteomes" id="UP000675881">
    <property type="component" value="Chromosome 5"/>
</dbReference>
<reference evidence="4" key="2">
    <citation type="submission" date="2021-02" db="EMBL/GenBank/DDBJ databases">
        <authorList>
            <person name="Bekaert M."/>
        </authorList>
    </citation>
    <scope>NUCLEOTIDE SEQUENCE</scope>
    <source>
        <strain evidence="4">IoA-00</strain>
    </source>
</reference>
<dbReference type="Gene3D" id="2.10.25.160">
    <property type="entry name" value="Granulin"/>
    <property type="match status" value="1"/>
</dbReference>
<dbReference type="Pfam" id="PF00396">
    <property type="entry name" value="Granulin"/>
    <property type="match status" value="1"/>
</dbReference>
<reference evidence="5" key="1">
    <citation type="submission" date="2014-05" db="EMBL/GenBank/DDBJ databases">
        <authorList>
            <person name="Chronopoulou M."/>
        </authorList>
    </citation>
    <scope>NUCLEOTIDE SEQUENCE</scope>
    <source>
        <tissue evidence="5">Whole organism</tissue>
    </source>
</reference>
<evidence type="ECO:0000259" key="3">
    <source>
        <dbReference type="SMART" id="SM00277"/>
    </source>
</evidence>